<gene>
    <name evidence="1" type="ORF">TTRE_0000590001</name>
</gene>
<reference evidence="1" key="1">
    <citation type="submission" date="2014-01" db="EMBL/GenBank/DDBJ databases">
        <authorList>
            <person name="Aslett M."/>
        </authorList>
    </citation>
    <scope>NUCLEOTIDE SEQUENCE</scope>
</reference>
<keyword evidence="2" id="KW-1185">Reference proteome</keyword>
<accession>A0A077ZDJ7</accession>
<protein>
    <submittedName>
        <fullName evidence="1">Uncharacterized protein</fullName>
    </submittedName>
</protein>
<dbReference type="EMBL" id="HG806187">
    <property type="protein sequence ID" value="CDW57608.1"/>
    <property type="molecule type" value="Genomic_DNA"/>
</dbReference>
<evidence type="ECO:0000313" key="1">
    <source>
        <dbReference type="EMBL" id="CDW57608.1"/>
    </source>
</evidence>
<evidence type="ECO:0000313" key="2">
    <source>
        <dbReference type="Proteomes" id="UP000030665"/>
    </source>
</evidence>
<name>A0A077ZDJ7_TRITR</name>
<sequence>MRIIVLRRYLIDHLETFIEKMAKSKIGIIYQASHLAQFVGEKKSLKQRIHVASSALILQTNMASVFLAVPPKRSTNKTGT</sequence>
<organism evidence="1 2">
    <name type="scientific">Trichuris trichiura</name>
    <name type="common">Whipworm</name>
    <name type="synonym">Trichocephalus trichiurus</name>
    <dbReference type="NCBI Taxonomy" id="36087"/>
    <lineage>
        <taxon>Eukaryota</taxon>
        <taxon>Metazoa</taxon>
        <taxon>Ecdysozoa</taxon>
        <taxon>Nematoda</taxon>
        <taxon>Enoplea</taxon>
        <taxon>Dorylaimia</taxon>
        <taxon>Trichinellida</taxon>
        <taxon>Trichuridae</taxon>
        <taxon>Trichuris</taxon>
    </lineage>
</organism>
<reference evidence="1" key="2">
    <citation type="submission" date="2014-03" db="EMBL/GenBank/DDBJ databases">
        <title>The whipworm genome and dual-species transcriptomics of an intimate host-pathogen interaction.</title>
        <authorList>
            <person name="Foth B.J."/>
            <person name="Tsai I.J."/>
            <person name="Reid A.J."/>
            <person name="Bancroft A.J."/>
            <person name="Nichol S."/>
            <person name="Tracey A."/>
            <person name="Holroyd N."/>
            <person name="Cotton J.A."/>
            <person name="Stanley E.J."/>
            <person name="Zarowiecki M."/>
            <person name="Liu J.Z."/>
            <person name="Huckvale T."/>
            <person name="Cooper P.J."/>
            <person name="Grencis R.K."/>
            <person name="Berriman M."/>
        </authorList>
    </citation>
    <scope>NUCLEOTIDE SEQUENCE [LARGE SCALE GENOMIC DNA]</scope>
</reference>
<dbReference type="Proteomes" id="UP000030665">
    <property type="component" value="Unassembled WGS sequence"/>
</dbReference>
<proteinExistence type="predicted"/>
<dbReference type="AlphaFoldDB" id="A0A077ZDJ7"/>